<dbReference type="Proteomes" id="UP000094828">
    <property type="component" value="Unassembled WGS sequence"/>
</dbReference>
<evidence type="ECO:0000256" key="5">
    <source>
        <dbReference type="ARBA" id="ARBA00022692"/>
    </source>
</evidence>
<feature type="transmembrane region" description="Helical" evidence="9">
    <location>
        <begin position="153"/>
        <end position="175"/>
    </location>
</feature>
<feature type="transmembrane region" description="Helical" evidence="9">
    <location>
        <begin position="326"/>
        <end position="345"/>
    </location>
</feature>
<dbReference type="AlphaFoldDB" id="A0A1C3ENY0"/>
<evidence type="ECO:0000256" key="3">
    <source>
        <dbReference type="ARBA" id="ARBA00022676"/>
    </source>
</evidence>
<dbReference type="RefSeq" id="WP_068846496.1">
    <property type="nucleotide sequence ID" value="NZ_LYDR01000039.1"/>
</dbReference>
<evidence type="ECO:0000313" key="10">
    <source>
        <dbReference type="EMBL" id="ODA34940.1"/>
    </source>
</evidence>
<evidence type="ECO:0000313" key="11">
    <source>
        <dbReference type="Proteomes" id="UP000094828"/>
    </source>
</evidence>
<keyword evidence="2" id="KW-1003">Cell membrane</keyword>
<sequence length="827" mass="92169">MSRKRSGSQTPPPPAASHSSSLEAPQTPALSRTVRWAVACLWLVLATVFFYVTGLPNNGNVSRLDYWSLVPFQLMDLVDPEFESRLPHGFFYLFERIGYSLVSAALIIGSAGWGWLLILGSSRLFKTDLFVEKELIDQATPAIHGTNASTGNLLFFSAALGLATTSTCVLIVGLMGQLSTILLAVWLVVGSAGAFVGLAQPSLRLSQLAWSSIANAWQSRDLWTLLGWVSALLFLWTIWLGGVSPTTDFDVKEYHLGGPKEYFLKGQIEFLPHNVYTSFPFLTEMLSLAAMVLMNDWLAGSYVATLTLAFFGPLTALGLWALCEKWFPQAALLSAWIWITIPWTYRLSTIAYVEEAFSCYLLAAFLAALYGRSFNLPQISRAASSAAHANFWWWISGLSAGAAFGCKYPALLFVVIPIGLATIIRFPRFHKADSSTSENPSAGSLSTWWIWPLIFSAGVLVFAGPWLIKNFWQTGNPVYPLLYSVFGGLDWNAALNEKWRRGHAPPHYSPLSFVTDVYDILAHSDWQSGLILLGLPLCWILPAARKKNHEQPEDSPDVLLLALLFLAWFYATWWLFTHRIDRFWAPMLPLLCLISAAGLTRFSQSVPHVVRQSLMVLLGASAVFNFSINTGPVGNYNSWLTKLSAASDFTARTTCPEIAAINLAIEEGALPKDIRVLMVGEAEIFDARFDLRYNTVFDFCLLEEWCTDPDGQWRTADEIRARLAQAGITHLFVNWREILRYRTSYGYTDFANPRSIEKLQQMQLIGEPIRWPEGIGERNAEDLSASDRQLIENWAPQLIQGLGSNEKLITAQLFPVMTEPVSSRPSP</sequence>
<feature type="region of interest" description="Disordered" evidence="8">
    <location>
        <begin position="1"/>
        <end position="24"/>
    </location>
</feature>
<keyword evidence="6 9" id="KW-1133">Transmembrane helix</keyword>
<feature type="transmembrane region" description="Helical" evidence="9">
    <location>
        <begin position="36"/>
        <end position="54"/>
    </location>
</feature>
<evidence type="ECO:0000256" key="2">
    <source>
        <dbReference type="ARBA" id="ARBA00022475"/>
    </source>
</evidence>
<dbReference type="OrthoDB" id="9785476at2"/>
<reference evidence="10 11" key="1">
    <citation type="submission" date="2016-05" db="EMBL/GenBank/DDBJ databases">
        <title>Genomic and physiological characterization of Planctopirus sp. isolated from fresh water lake.</title>
        <authorList>
            <person name="Subhash Y."/>
            <person name="Ramana C."/>
        </authorList>
    </citation>
    <scope>NUCLEOTIDE SEQUENCE [LARGE SCALE GENOMIC DNA]</scope>
    <source>
        <strain evidence="10 11">JC280</strain>
    </source>
</reference>
<accession>A0A1C3ENY0</accession>
<feature type="transmembrane region" description="Helical" evidence="9">
    <location>
        <begin position="445"/>
        <end position="468"/>
    </location>
</feature>
<dbReference type="PANTHER" id="PTHR33908:SF11">
    <property type="entry name" value="MEMBRANE PROTEIN"/>
    <property type="match status" value="1"/>
</dbReference>
<feature type="transmembrane region" description="Helical" evidence="9">
    <location>
        <begin position="391"/>
        <end position="424"/>
    </location>
</feature>
<dbReference type="GO" id="GO:0009103">
    <property type="term" value="P:lipopolysaccharide biosynthetic process"/>
    <property type="evidence" value="ECO:0007669"/>
    <property type="project" value="UniProtKB-ARBA"/>
</dbReference>
<keyword evidence="7 9" id="KW-0472">Membrane</keyword>
<organism evidence="10 11">
    <name type="scientific">Planctopirus hydrillae</name>
    <dbReference type="NCBI Taxonomy" id="1841610"/>
    <lineage>
        <taxon>Bacteria</taxon>
        <taxon>Pseudomonadati</taxon>
        <taxon>Planctomycetota</taxon>
        <taxon>Planctomycetia</taxon>
        <taxon>Planctomycetales</taxon>
        <taxon>Planctomycetaceae</taxon>
        <taxon>Planctopirus</taxon>
    </lineage>
</organism>
<evidence type="ECO:0008006" key="12">
    <source>
        <dbReference type="Google" id="ProtNLM"/>
    </source>
</evidence>
<gene>
    <name evidence="10" type="ORF">A6X21_04690</name>
</gene>
<keyword evidence="11" id="KW-1185">Reference proteome</keyword>
<comment type="subcellular location">
    <subcellularLocation>
        <location evidence="1">Cell membrane</location>
        <topology evidence="1">Multi-pass membrane protein</topology>
    </subcellularLocation>
</comment>
<feature type="transmembrane region" description="Helical" evidence="9">
    <location>
        <begin position="301"/>
        <end position="320"/>
    </location>
</feature>
<feature type="transmembrane region" description="Helical" evidence="9">
    <location>
        <begin position="556"/>
        <end position="577"/>
    </location>
</feature>
<name>A0A1C3ENY0_9PLAN</name>
<dbReference type="STRING" id="1841610.A6X21_04690"/>
<dbReference type="PANTHER" id="PTHR33908">
    <property type="entry name" value="MANNOSYLTRANSFERASE YKCB-RELATED"/>
    <property type="match status" value="1"/>
</dbReference>
<keyword evidence="5 9" id="KW-0812">Transmembrane</keyword>
<keyword evidence="3" id="KW-0328">Glycosyltransferase</keyword>
<evidence type="ECO:0000256" key="4">
    <source>
        <dbReference type="ARBA" id="ARBA00022679"/>
    </source>
</evidence>
<evidence type="ECO:0000256" key="6">
    <source>
        <dbReference type="ARBA" id="ARBA00022989"/>
    </source>
</evidence>
<evidence type="ECO:0000256" key="9">
    <source>
        <dbReference type="SAM" id="Phobius"/>
    </source>
</evidence>
<comment type="caution">
    <text evidence="10">The sequence shown here is derived from an EMBL/GenBank/DDBJ whole genome shotgun (WGS) entry which is preliminary data.</text>
</comment>
<evidence type="ECO:0000256" key="7">
    <source>
        <dbReference type="ARBA" id="ARBA00023136"/>
    </source>
</evidence>
<feature type="transmembrane region" description="Helical" evidence="9">
    <location>
        <begin position="352"/>
        <end position="371"/>
    </location>
</feature>
<feature type="transmembrane region" description="Helical" evidence="9">
    <location>
        <begin position="275"/>
        <end position="294"/>
    </location>
</feature>
<protein>
    <recommendedName>
        <fullName evidence="12">Glycosyltransferase RgtA/B/C/D-like domain-containing protein</fullName>
    </recommendedName>
</protein>
<feature type="transmembrane region" description="Helical" evidence="9">
    <location>
        <begin position="97"/>
        <end position="119"/>
    </location>
</feature>
<dbReference type="GO" id="GO:0005886">
    <property type="term" value="C:plasma membrane"/>
    <property type="evidence" value="ECO:0007669"/>
    <property type="project" value="UniProtKB-SubCell"/>
</dbReference>
<feature type="transmembrane region" description="Helical" evidence="9">
    <location>
        <begin position="526"/>
        <end position="544"/>
    </location>
</feature>
<evidence type="ECO:0000256" key="1">
    <source>
        <dbReference type="ARBA" id="ARBA00004651"/>
    </source>
</evidence>
<evidence type="ECO:0000256" key="8">
    <source>
        <dbReference type="SAM" id="MobiDB-lite"/>
    </source>
</evidence>
<feature type="transmembrane region" description="Helical" evidence="9">
    <location>
        <begin position="181"/>
        <end position="201"/>
    </location>
</feature>
<keyword evidence="4" id="KW-0808">Transferase</keyword>
<feature type="transmembrane region" description="Helical" evidence="9">
    <location>
        <begin position="222"/>
        <end position="242"/>
    </location>
</feature>
<dbReference type="InterPro" id="IPR050297">
    <property type="entry name" value="LipidA_mod_glycosyltrf_83"/>
</dbReference>
<proteinExistence type="predicted"/>
<dbReference type="GO" id="GO:0016763">
    <property type="term" value="F:pentosyltransferase activity"/>
    <property type="evidence" value="ECO:0007669"/>
    <property type="project" value="TreeGrafter"/>
</dbReference>
<dbReference type="EMBL" id="LYDR01000039">
    <property type="protein sequence ID" value="ODA34940.1"/>
    <property type="molecule type" value="Genomic_DNA"/>
</dbReference>